<comment type="caution">
    <text evidence="2">The sequence shown here is derived from an EMBL/GenBank/DDBJ whole genome shotgun (WGS) entry which is preliminary data.</text>
</comment>
<dbReference type="EMBL" id="BKCJ011756236">
    <property type="protein sequence ID" value="GFD50338.1"/>
    <property type="molecule type" value="Genomic_DNA"/>
</dbReference>
<protein>
    <submittedName>
        <fullName evidence="2">Uncharacterized protein</fullName>
    </submittedName>
</protein>
<feature type="compositionally biased region" description="Pro residues" evidence="1">
    <location>
        <begin position="105"/>
        <end position="118"/>
    </location>
</feature>
<dbReference type="AlphaFoldDB" id="A0A699WXR0"/>
<evidence type="ECO:0000256" key="1">
    <source>
        <dbReference type="SAM" id="MobiDB-lite"/>
    </source>
</evidence>
<evidence type="ECO:0000313" key="2">
    <source>
        <dbReference type="EMBL" id="GFD50338.1"/>
    </source>
</evidence>
<feature type="non-terminal residue" evidence="2">
    <location>
        <position position="1"/>
    </location>
</feature>
<reference evidence="2" key="1">
    <citation type="journal article" date="2019" name="Sci. Rep.">
        <title>Draft genome of Tanacetum cinerariifolium, the natural source of mosquito coil.</title>
        <authorList>
            <person name="Yamashiro T."/>
            <person name="Shiraishi A."/>
            <person name="Satake H."/>
            <person name="Nakayama K."/>
        </authorList>
    </citation>
    <scope>NUCLEOTIDE SEQUENCE</scope>
</reference>
<sequence length="118" mass="12113">AAEARVFGPYPELPVGGGQQGGNAVARLPVARVDGLRVGLELVAIIAVDAPVGANPDEAVVVLGHAHGIAVREALVDGDVLEAELARRGVLRVRGPPGHPQEQPQQPPSPPPTTQNSH</sequence>
<accession>A0A699WXR0</accession>
<proteinExistence type="predicted"/>
<organism evidence="2">
    <name type="scientific">Tanacetum cinerariifolium</name>
    <name type="common">Dalmatian daisy</name>
    <name type="synonym">Chrysanthemum cinerariifolium</name>
    <dbReference type="NCBI Taxonomy" id="118510"/>
    <lineage>
        <taxon>Eukaryota</taxon>
        <taxon>Viridiplantae</taxon>
        <taxon>Streptophyta</taxon>
        <taxon>Embryophyta</taxon>
        <taxon>Tracheophyta</taxon>
        <taxon>Spermatophyta</taxon>
        <taxon>Magnoliopsida</taxon>
        <taxon>eudicotyledons</taxon>
        <taxon>Gunneridae</taxon>
        <taxon>Pentapetalae</taxon>
        <taxon>asterids</taxon>
        <taxon>campanulids</taxon>
        <taxon>Asterales</taxon>
        <taxon>Asteraceae</taxon>
        <taxon>Asteroideae</taxon>
        <taxon>Anthemideae</taxon>
        <taxon>Anthemidinae</taxon>
        <taxon>Tanacetum</taxon>
    </lineage>
</organism>
<feature type="non-terminal residue" evidence="2">
    <location>
        <position position="118"/>
    </location>
</feature>
<gene>
    <name evidence="2" type="ORF">Tci_922307</name>
</gene>
<feature type="compositionally biased region" description="Low complexity" evidence="1">
    <location>
        <begin position="92"/>
        <end position="104"/>
    </location>
</feature>
<name>A0A699WXR0_TANCI</name>
<feature type="region of interest" description="Disordered" evidence="1">
    <location>
        <begin position="91"/>
        <end position="118"/>
    </location>
</feature>